<comment type="caution">
    <text evidence="2">The sequence shown here is derived from an EMBL/GenBank/DDBJ whole genome shotgun (WGS) entry which is preliminary data.</text>
</comment>
<dbReference type="OrthoDB" id="1562195at2759"/>
<dbReference type="EMBL" id="JAAPAO010000133">
    <property type="protein sequence ID" value="KAF4671606.1"/>
    <property type="molecule type" value="Genomic_DNA"/>
</dbReference>
<gene>
    <name evidence="2" type="ORF">FOL47_001421</name>
</gene>
<accession>A0A7J6MJI7</accession>
<evidence type="ECO:0000313" key="3">
    <source>
        <dbReference type="Proteomes" id="UP000591131"/>
    </source>
</evidence>
<dbReference type="InterPro" id="IPR036890">
    <property type="entry name" value="HATPase_C_sf"/>
</dbReference>
<keyword evidence="3" id="KW-1185">Reference proteome</keyword>
<organism evidence="2 3">
    <name type="scientific">Perkinsus chesapeaki</name>
    <name type="common">Clam parasite</name>
    <name type="synonym">Perkinsus andrewsi</name>
    <dbReference type="NCBI Taxonomy" id="330153"/>
    <lineage>
        <taxon>Eukaryota</taxon>
        <taxon>Sar</taxon>
        <taxon>Alveolata</taxon>
        <taxon>Perkinsozoa</taxon>
        <taxon>Perkinsea</taxon>
        <taxon>Perkinsida</taxon>
        <taxon>Perkinsidae</taxon>
        <taxon>Perkinsus</taxon>
    </lineage>
</organism>
<dbReference type="Proteomes" id="UP000591131">
    <property type="component" value="Unassembled WGS sequence"/>
</dbReference>
<evidence type="ECO:0000313" key="2">
    <source>
        <dbReference type="EMBL" id="KAF4671606.1"/>
    </source>
</evidence>
<dbReference type="SUPFAM" id="SSF55874">
    <property type="entry name" value="ATPase domain of HSP90 chaperone/DNA topoisomerase II/histidine kinase"/>
    <property type="match status" value="1"/>
</dbReference>
<name>A0A7J6MJI7_PERCH</name>
<evidence type="ECO:0000259" key="1">
    <source>
        <dbReference type="Pfam" id="PF02518"/>
    </source>
</evidence>
<reference evidence="2 3" key="1">
    <citation type="submission" date="2020-04" db="EMBL/GenBank/DDBJ databases">
        <title>Perkinsus chesapeaki whole genome sequence.</title>
        <authorList>
            <person name="Bogema D.R."/>
        </authorList>
    </citation>
    <scope>NUCLEOTIDE SEQUENCE [LARGE SCALE GENOMIC DNA]</scope>
    <source>
        <strain evidence="2">ATCC PRA-425</strain>
    </source>
</reference>
<proteinExistence type="predicted"/>
<sequence length="456" mass="48895">MVVPHIRSTSAEPSLPSWFMRHGMALCGGDKISNKSVFLVIKEIVDNAMDACRSHGWPGVDSSRVTVELINEGDITRFVCTDFGGPGITPEEVESIQNMFSSTKATGSGFSGKFGLGLKFVVIFLHQAGCGPIHFKIVSKDSKVVKFDLMVEGGGDAIRVGEVCVDDDMKQAVEFTTEVSVKLPSSPELTYDILLQSLREYLSLTSSFLTPPQATISFQCNGQKLAGLPSLKASAAHPVASYKLDCVTVAIRVRREPEMNCGTDRVVNVTRLVNSTAMMNLSGWTECCCLQALKEAIGGRMGDEFGIVKVGDEFREVGLLSCQLNCSVFPESPSTWGAIDVYINVESGGCQFGSLSKSSLAGFPPRNGGDHLPLLIAAITGGLRKIKNMGPGTFVSVADWNIKCASEIWAPMLCEMVGRVSDRNAQVPKMQKSLVDFLKRSSLRTKAGGGGRSAGG</sequence>
<protein>
    <recommendedName>
        <fullName evidence="1">Histidine kinase/HSP90-like ATPase domain-containing protein</fullName>
    </recommendedName>
</protein>
<feature type="domain" description="Histidine kinase/HSP90-like ATPase" evidence="1">
    <location>
        <begin position="36"/>
        <end position="135"/>
    </location>
</feature>
<dbReference type="InterPro" id="IPR003594">
    <property type="entry name" value="HATPase_dom"/>
</dbReference>
<dbReference type="Pfam" id="PF02518">
    <property type="entry name" value="HATPase_c"/>
    <property type="match status" value="1"/>
</dbReference>
<dbReference type="Gene3D" id="3.30.565.10">
    <property type="entry name" value="Histidine kinase-like ATPase, C-terminal domain"/>
    <property type="match status" value="1"/>
</dbReference>
<dbReference type="AlphaFoldDB" id="A0A7J6MJI7"/>